<proteinExistence type="inferred from homology"/>
<dbReference type="PANTHER" id="PTHR12510:SF4">
    <property type="entry name" value="GAMMA-GLUTAMYLAMINECYCLOTRANSFERASE"/>
    <property type="match status" value="1"/>
</dbReference>
<dbReference type="Proteomes" id="UP000076567">
    <property type="component" value="Unassembled WGS sequence"/>
</dbReference>
<comment type="caution">
    <text evidence="5">The sequence shown here is derived from an EMBL/GenBank/DDBJ whole genome shotgun (WGS) entry which is preliminary data.</text>
</comment>
<dbReference type="AlphaFoldDB" id="A0A165P411"/>
<dbReference type="EMBL" id="LRFC01000001">
    <property type="protein sequence ID" value="KZE68905.1"/>
    <property type="molecule type" value="Genomic_DNA"/>
</dbReference>
<gene>
    <name evidence="5" type="ORF">AWM68_01140</name>
</gene>
<evidence type="ECO:0000313" key="6">
    <source>
        <dbReference type="Proteomes" id="UP000076567"/>
    </source>
</evidence>
<organism evidence="5 6">
    <name type="scientific">Fictibacillus phosphorivorans</name>
    <dbReference type="NCBI Taxonomy" id="1221500"/>
    <lineage>
        <taxon>Bacteria</taxon>
        <taxon>Bacillati</taxon>
        <taxon>Bacillota</taxon>
        <taxon>Bacilli</taxon>
        <taxon>Bacillales</taxon>
        <taxon>Fictibacillaceae</taxon>
        <taxon>Fictibacillus</taxon>
    </lineage>
</organism>
<protein>
    <recommendedName>
        <fullName evidence="3">Gamma-glutamylcyclotransferase family protein</fullName>
    </recommendedName>
</protein>
<dbReference type="OrthoDB" id="8538589at2"/>
<dbReference type="InterPro" id="IPR039126">
    <property type="entry name" value="GGACT"/>
</dbReference>
<feature type="domain" description="Gamma-glutamylcyclotransferase AIG2-like" evidence="4">
    <location>
        <begin position="6"/>
        <end position="123"/>
    </location>
</feature>
<dbReference type="RefSeq" id="WP_066236252.1">
    <property type="nucleotide sequence ID" value="NZ_LRFC01000001.1"/>
</dbReference>
<dbReference type="InterPro" id="IPR009288">
    <property type="entry name" value="AIG2-like_dom"/>
</dbReference>
<dbReference type="Gene3D" id="3.10.490.10">
    <property type="entry name" value="Gamma-glutamyl cyclotransferase-like"/>
    <property type="match status" value="1"/>
</dbReference>
<dbReference type="SUPFAM" id="SSF110857">
    <property type="entry name" value="Gamma-glutamyl cyclotransferase-like"/>
    <property type="match status" value="1"/>
</dbReference>
<dbReference type="InterPro" id="IPR013024">
    <property type="entry name" value="GGCT-like"/>
</dbReference>
<feature type="active site" description="Proton acceptor" evidence="2">
    <location>
        <position position="75"/>
    </location>
</feature>
<keyword evidence="6" id="KW-1185">Reference proteome</keyword>
<comment type="similarity">
    <text evidence="1 3">Belongs to the gamma-glutamylcyclotransferase family.</text>
</comment>
<evidence type="ECO:0000256" key="1">
    <source>
        <dbReference type="ARBA" id="ARBA00008861"/>
    </source>
</evidence>
<name>A0A165P411_9BACL</name>
<dbReference type="Pfam" id="PF06094">
    <property type="entry name" value="GGACT"/>
    <property type="match status" value="1"/>
</dbReference>
<reference evidence="6" key="1">
    <citation type="submission" date="2016-01" db="EMBL/GenBank/DDBJ databases">
        <title>Draft genome of Chromobacterium sp. F49.</title>
        <authorList>
            <person name="Hong K.W."/>
        </authorList>
    </citation>
    <scope>NUCLEOTIDE SEQUENCE [LARGE SCALE GENOMIC DNA]</scope>
    <source>
        <strain evidence="6">P7IIIA</strain>
    </source>
</reference>
<evidence type="ECO:0000313" key="5">
    <source>
        <dbReference type="EMBL" id="KZE68905.1"/>
    </source>
</evidence>
<evidence type="ECO:0000256" key="2">
    <source>
        <dbReference type="PIRSR" id="PIRSR639126-1"/>
    </source>
</evidence>
<dbReference type="GO" id="GO:0005829">
    <property type="term" value="C:cytosol"/>
    <property type="evidence" value="ECO:0007669"/>
    <property type="project" value="TreeGrafter"/>
</dbReference>
<dbReference type="CDD" id="cd06661">
    <property type="entry name" value="GGCT_like"/>
    <property type="match status" value="1"/>
</dbReference>
<sequence>MKKLLVFVYGTLRKGGSNDHYLNEAVCVEQKCFTEGQLYDTGCGYPALIVEKGKWVTGELYEVTPDELNRLDGLEDYEENGSNNLYDRIIAKIRTLNGEVEALLYIMKKKEMHFLPISENDWLKYLNT</sequence>
<evidence type="ECO:0000256" key="3">
    <source>
        <dbReference type="RuleBase" id="RU367036"/>
    </source>
</evidence>
<dbReference type="GO" id="GO:0061929">
    <property type="term" value="F:gamma-glutamylaminecyclotransferase activity"/>
    <property type="evidence" value="ECO:0007669"/>
    <property type="project" value="InterPro"/>
</dbReference>
<dbReference type="PANTHER" id="PTHR12510">
    <property type="entry name" value="TROPONIN C-AKIN-1 PROTEIN"/>
    <property type="match status" value="1"/>
</dbReference>
<evidence type="ECO:0000259" key="4">
    <source>
        <dbReference type="Pfam" id="PF06094"/>
    </source>
</evidence>
<accession>A0A165P411</accession>
<dbReference type="InterPro" id="IPR036568">
    <property type="entry name" value="GGCT-like_sf"/>
</dbReference>